<dbReference type="InterPro" id="IPR049177">
    <property type="entry name" value="MgtC_SapB_SrpB_YhiD_N"/>
</dbReference>
<gene>
    <name evidence="9" type="ORF">D4Z93_08000</name>
</gene>
<evidence type="ECO:0000256" key="3">
    <source>
        <dbReference type="ARBA" id="ARBA00022475"/>
    </source>
</evidence>
<evidence type="ECO:0000256" key="2">
    <source>
        <dbReference type="ARBA" id="ARBA00009298"/>
    </source>
</evidence>
<keyword evidence="10" id="KW-1185">Reference proteome</keyword>
<dbReference type="KEGG" id="cfer:D4Z93_08000"/>
<dbReference type="Proteomes" id="UP000266301">
    <property type="component" value="Chromosome"/>
</dbReference>
<dbReference type="PRINTS" id="PR01837">
    <property type="entry name" value="MGTCSAPBPROT"/>
</dbReference>
<dbReference type="GO" id="GO:0005886">
    <property type="term" value="C:plasma membrane"/>
    <property type="evidence" value="ECO:0007669"/>
    <property type="project" value="UniProtKB-SubCell"/>
</dbReference>
<name>A0A386H463_9CLOT</name>
<evidence type="ECO:0000313" key="10">
    <source>
        <dbReference type="Proteomes" id="UP000266301"/>
    </source>
</evidence>
<feature type="transmembrane region" description="Helical" evidence="7">
    <location>
        <begin position="75"/>
        <end position="94"/>
    </location>
</feature>
<reference evidence="9 10" key="1">
    <citation type="journal article" date="2019" name="Int. J. Syst. Evol. Microbiol.">
        <title>Clostridium fermenticellae sp. nov., isolated from the mud in a fermentation cellar for the production of the Chinese liquor, baijiu.</title>
        <authorList>
            <person name="Xu P.X."/>
            <person name="Chai L.J."/>
            <person name="Qiu T."/>
            <person name="Zhang X.J."/>
            <person name="Lu Z.M."/>
            <person name="Xiao C."/>
            <person name="Wang S.T."/>
            <person name="Shen C.H."/>
            <person name="Shi J.S."/>
            <person name="Xu Z.H."/>
        </authorList>
    </citation>
    <scope>NUCLEOTIDE SEQUENCE [LARGE SCALE GENOMIC DNA]</scope>
    <source>
        <strain evidence="9 10">JN500901</strain>
    </source>
</reference>
<keyword evidence="5 7" id="KW-1133">Transmembrane helix</keyword>
<evidence type="ECO:0000256" key="4">
    <source>
        <dbReference type="ARBA" id="ARBA00022692"/>
    </source>
</evidence>
<feature type="transmembrane region" description="Helical" evidence="7">
    <location>
        <begin position="125"/>
        <end position="142"/>
    </location>
</feature>
<dbReference type="Pfam" id="PF02308">
    <property type="entry name" value="MgtC"/>
    <property type="match status" value="1"/>
</dbReference>
<dbReference type="RefSeq" id="WP_119972259.1">
    <property type="nucleotide sequence ID" value="NZ_CP032416.1"/>
</dbReference>
<comment type="subcellular location">
    <subcellularLocation>
        <location evidence="1">Cell membrane</location>
        <topology evidence="1">Multi-pass membrane protein</topology>
    </subcellularLocation>
</comment>
<comment type="similarity">
    <text evidence="2">Belongs to the MgtC/SapB family.</text>
</comment>
<dbReference type="AlphaFoldDB" id="A0A386H463"/>
<protein>
    <submittedName>
        <fullName evidence="9">MgtC/SapB family protein</fullName>
    </submittedName>
</protein>
<evidence type="ECO:0000259" key="8">
    <source>
        <dbReference type="Pfam" id="PF02308"/>
    </source>
</evidence>
<sequence length="234" mass="25733">MSVKETIIRLILAILIGGIIGYEREHKNRPAGFITHILVCLGACVISMIQVCDVDKTVSIILEHPQLSSALKVDIGRLGAQVISGIGFLGAGTIIREKGSVTGLTTAASLWVVACIGLAVGLGYYNLSILSAVAAVISLVVLKRVELIFSEKRDLLNIDVKYKDKGEIINKINSCLKNQNFEIRDINFLSKADYDVESEYKKGTFSIFLSRHEKDKKVINELMSIEEVVRITIK</sequence>
<evidence type="ECO:0000256" key="5">
    <source>
        <dbReference type="ARBA" id="ARBA00022989"/>
    </source>
</evidence>
<evidence type="ECO:0000256" key="6">
    <source>
        <dbReference type="ARBA" id="ARBA00023136"/>
    </source>
</evidence>
<dbReference type="EMBL" id="CP032416">
    <property type="protein sequence ID" value="AYD40470.1"/>
    <property type="molecule type" value="Genomic_DNA"/>
</dbReference>
<evidence type="ECO:0000256" key="1">
    <source>
        <dbReference type="ARBA" id="ARBA00004651"/>
    </source>
</evidence>
<dbReference type="PANTHER" id="PTHR33778">
    <property type="entry name" value="PROTEIN MGTC"/>
    <property type="match status" value="1"/>
</dbReference>
<accession>A0A386H463</accession>
<feature type="domain" description="MgtC/SapB/SrpB/YhiD N-terminal" evidence="8">
    <location>
        <begin position="10"/>
        <end position="146"/>
    </location>
</feature>
<evidence type="ECO:0000256" key="7">
    <source>
        <dbReference type="SAM" id="Phobius"/>
    </source>
</evidence>
<keyword evidence="3" id="KW-1003">Cell membrane</keyword>
<proteinExistence type="inferred from homology"/>
<keyword evidence="6 7" id="KW-0472">Membrane</keyword>
<keyword evidence="4 7" id="KW-0812">Transmembrane</keyword>
<dbReference type="PANTHER" id="PTHR33778:SF1">
    <property type="entry name" value="MAGNESIUM TRANSPORTER YHID-RELATED"/>
    <property type="match status" value="1"/>
</dbReference>
<feature type="transmembrane region" description="Helical" evidence="7">
    <location>
        <begin position="6"/>
        <end position="22"/>
    </location>
</feature>
<evidence type="ECO:0000313" key="9">
    <source>
        <dbReference type="EMBL" id="AYD40470.1"/>
    </source>
</evidence>
<organism evidence="9 10">
    <name type="scientific">Clostridium fermenticellae</name>
    <dbReference type="NCBI Taxonomy" id="2068654"/>
    <lineage>
        <taxon>Bacteria</taxon>
        <taxon>Bacillati</taxon>
        <taxon>Bacillota</taxon>
        <taxon>Clostridia</taxon>
        <taxon>Eubacteriales</taxon>
        <taxon>Clostridiaceae</taxon>
        <taxon>Clostridium</taxon>
    </lineage>
</organism>
<dbReference type="OrthoDB" id="9811198at2"/>
<dbReference type="InterPro" id="IPR003416">
    <property type="entry name" value="MgtC/SapB/SrpB/YhiD_fam"/>
</dbReference>
<feature type="transmembrane region" description="Helical" evidence="7">
    <location>
        <begin position="31"/>
        <end position="49"/>
    </location>
</feature>